<dbReference type="KEGG" id="pseo:OM33_20995"/>
<keyword evidence="3 4" id="KW-0472">Membrane</keyword>
<evidence type="ECO:0000313" key="6">
    <source>
        <dbReference type="Proteomes" id="UP000030341"/>
    </source>
</evidence>
<protein>
    <submittedName>
        <fullName evidence="5">Major facilitator transporter</fullName>
    </submittedName>
</protein>
<evidence type="ECO:0000256" key="4">
    <source>
        <dbReference type="SAM" id="Phobius"/>
    </source>
</evidence>
<dbReference type="AlphaFoldDB" id="A0A0A7ELS1"/>
<dbReference type="PANTHER" id="PTHR43596">
    <property type="entry name" value="ADP,ATP CARRIER PROTEIN"/>
    <property type="match status" value="1"/>
</dbReference>
<sequence>MTSQTRKLSISGLLNTLSQVKSNEQTATLAAFIMAFILMAAYFVLRPVRDALASDWSDSEVSFLWNMQFVISLVIVSVYGFAIDKLKFKYIVPTVYSLFAGSFIVFYLLMPLFSSAVLIEKAFYVWVSAFSLFHISVFWSFMSDTFNQKQSTRLFPVIAAGASAGAIIGPSIPSLFGSVLDEGQLMLIAASALMLVVPLTLYIYRLKHTQLHNTQHSFDATTSSLAQGWASGFKSLVSNPKLLGIAAFILLYVFIGSFIYFEQKQLLAPYSRAERTQILASIDWFVNVLTFVMAFFVSGRLVKKAGLGVSLALVPLLLMAGLFILAFAPSVMVILVIQIVRRAGNYSLTRPAREILFTQVTVDERFKAKPVIDVAVYRGGDAVSGMLFAGLTDGLGLGLFAVSLVGACIASLWAFFGFLLGRGYANPDLSKTENAELSSLAASRSNA</sequence>
<dbReference type="OrthoDB" id="199378at2"/>
<evidence type="ECO:0000256" key="2">
    <source>
        <dbReference type="ARBA" id="ARBA00022989"/>
    </source>
</evidence>
<dbReference type="Proteomes" id="UP000030341">
    <property type="component" value="Chromosome 2"/>
</dbReference>
<gene>
    <name evidence="5" type="ORF">OM33_20995</name>
</gene>
<keyword evidence="2 4" id="KW-1133">Transmembrane helix</keyword>
<feature type="transmembrane region" description="Helical" evidence="4">
    <location>
        <begin position="395"/>
        <end position="421"/>
    </location>
</feature>
<organism evidence="5 6">
    <name type="scientific">Pseudoalteromonas piratica</name>
    <dbReference type="NCBI Taxonomy" id="1348114"/>
    <lineage>
        <taxon>Bacteria</taxon>
        <taxon>Pseudomonadati</taxon>
        <taxon>Pseudomonadota</taxon>
        <taxon>Gammaproteobacteria</taxon>
        <taxon>Alteromonadales</taxon>
        <taxon>Pseudoalteromonadaceae</taxon>
        <taxon>Pseudoalteromonas</taxon>
    </lineage>
</organism>
<evidence type="ECO:0000256" key="1">
    <source>
        <dbReference type="ARBA" id="ARBA00022692"/>
    </source>
</evidence>
<dbReference type="InterPro" id="IPR011701">
    <property type="entry name" value="MFS"/>
</dbReference>
<feature type="transmembrane region" description="Helical" evidence="4">
    <location>
        <begin position="90"/>
        <end position="110"/>
    </location>
</feature>
<dbReference type="STRING" id="1348114.OM33_20995"/>
<evidence type="ECO:0000313" key="5">
    <source>
        <dbReference type="EMBL" id="AIY67498.1"/>
    </source>
</evidence>
<dbReference type="HOGENOM" id="CLU_027240_1_0_6"/>
<feature type="transmembrane region" description="Helical" evidence="4">
    <location>
        <begin position="65"/>
        <end position="83"/>
    </location>
</feature>
<proteinExistence type="predicted"/>
<feature type="transmembrane region" description="Helical" evidence="4">
    <location>
        <begin position="154"/>
        <end position="172"/>
    </location>
</feature>
<accession>A0A0A7ELS1</accession>
<feature type="transmembrane region" description="Helical" evidence="4">
    <location>
        <begin position="314"/>
        <end position="340"/>
    </location>
</feature>
<name>A0A0A7ELS1_9GAMM</name>
<feature type="transmembrane region" description="Helical" evidence="4">
    <location>
        <begin position="27"/>
        <end position="45"/>
    </location>
</feature>
<dbReference type="InterPro" id="IPR036259">
    <property type="entry name" value="MFS_trans_sf"/>
</dbReference>
<feature type="transmembrane region" description="Helical" evidence="4">
    <location>
        <begin position="184"/>
        <end position="204"/>
    </location>
</feature>
<keyword evidence="6" id="KW-1185">Reference proteome</keyword>
<evidence type="ECO:0000256" key="3">
    <source>
        <dbReference type="ARBA" id="ARBA00023136"/>
    </source>
</evidence>
<dbReference type="PANTHER" id="PTHR43596:SF1">
    <property type="entry name" value="ADP,ATP CARRIER PROTEIN"/>
    <property type="match status" value="1"/>
</dbReference>
<dbReference type="RefSeq" id="WP_040136540.1">
    <property type="nucleotide sequence ID" value="NZ_CP009889.1"/>
</dbReference>
<dbReference type="Gene3D" id="1.20.1250.20">
    <property type="entry name" value="MFS general substrate transporter like domains"/>
    <property type="match status" value="1"/>
</dbReference>
<feature type="transmembrane region" description="Helical" evidence="4">
    <location>
        <begin position="122"/>
        <end position="142"/>
    </location>
</feature>
<dbReference type="EMBL" id="CP009889">
    <property type="protein sequence ID" value="AIY67498.1"/>
    <property type="molecule type" value="Genomic_DNA"/>
</dbReference>
<dbReference type="GO" id="GO:0022857">
    <property type="term" value="F:transmembrane transporter activity"/>
    <property type="evidence" value="ECO:0007669"/>
    <property type="project" value="InterPro"/>
</dbReference>
<dbReference type="SUPFAM" id="SSF103473">
    <property type="entry name" value="MFS general substrate transporter"/>
    <property type="match status" value="1"/>
</dbReference>
<dbReference type="Pfam" id="PF07690">
    <property type="entry name" value="MFS_1"/>
    <property type="match status" value="1"/>
</dbReference>
<dbReference type="eggNOG" id="COG3202">
    <property type="taxonomic scope" value="Bacteria"/>
</dbReference>
<feature type="transmembrane region" description="Helical" evidence="4">
    <location>
        <begin position="242"/>
        <end position="261"/>
    </location>
</feature>
<feature type="transmembrane region" description="Helical" evidence="4">
    <location>
        <begin position="281"/>
        <end position="302"/>
    </location>
</feature>
<keyword evidence="1 4" id="KW-0812">Transmembrane</keyword>
<reference evidence="5 6" key="1">
    <citation type="submission" date="2014-11" db="EMBL/GenBank/DDBJ databases">
        <title>Complete Genome Sequence of Pseudoalteromonas sp. Strain OCN003 Isolated from Kaneohe Bay, Oahu, Hawaii.</title>
        <authorList>
            <person name="Beurmann S."/>
            <person name="Videau P."/>
            <person name="Ushijima B."/>
            <person name="Smith A.M."/>
            <person name="Aeby G.S."/>
            <person name="Callahan S.M."/>
            <person name="Belcaid M."/>
        </authorList>
    </citation>
    <scope>NUCLEOTIDE SEQUENCE [LARGE SCALE GENOMIC DNA]</scope>
    <source>
        <strain evidence="5 6">OCN003</strain>
    </source>
</reference>